<gene>
    <name evidence="3" type="ORF">AFM11_03160</name>
</gene>
<dbReference type="InterPro" id="IPR012347">
    <property type="entry name" value="Ferritin-like"/>
</dbReference>
<accession>A0A132PTC6</accession>
<reference evidence="3 4" key="1">
    <citation type="submission" date="2015-07" db="EMBL/GenBank/DDBJ databases">
        <title>A draft genome sequence of Mycobacterium wolinskyi.</title>
        <authorList>
            <person name="de Man T.J."/>
            <person name="Perry K.A."/>
            <person name="Coulliette A.D."/>
            <person name="Jensen B."/>
            <person name="Toney N.C."/>
            <person name="Limbago B.M."/>
            <person name="Noble-Wang J."/>
        </authorList>
    </citation>
    <scope>NUCLEOTIDE SEQUENCE [LARGE SCALE GENOMIC DNA]</scope>
    <source>
        <strain evidence="3 4">CDC_01</strain>
    </source>
</reference>
<dbReference type="InterPro" id="IPR005183">
    <property type="entry name" value="DUF305_CopM-like"/>
</dbReference>
<dbReference type="AlphaFoldDB" id="A0A132PTC6"/>
<keyword evidence="1" id="KW-0732">Signal</keyword>
<organism evidence="3 4">
    <name type="scientific">Mycolicibacterium wolinskyi</name>
    <dbReference type="NCBI Taxonomy" id="59750"/>
    <lineage>
        <taxon>Bacteria</taxon>
        <taxon>Bacillati</taxon>
        <taxon>Actinomycetota</taxon>
        <taxon>Actinomycetes</taxon>
        <taxon>Mycobacteriales</taxon>
        <taxon>Mycobacteriaceae</taxon>
        <taxon>Mycolicibacterium</taxon>
    </lineage>
</organism>
<evidence type="ECO:0000256" key="1">
    <source>
        <dbReference type="SAM" id="SignalP"/>
    </source>
</evidence>
<dbReference type="Gene3D" id="1.20.1260.10">
    <property type="match status" value="1"/>
</dbReference>
<feature type="signal peptide" evidence="1">
    <location>
        <begin position="1"/>
        <end position="21"/>
    </location>
</feature>
<protein>
    <recommendedName>
        <fullName evidence="2">DUF305 domain-containing protein</fullName>
    </recommendedName>
</protein>
<dbReference type="PANTHER" id="PTHR36933:SF1">
    <property type="entry name" value="SLL0788 PROTEIN"/>
    <property type="match status" value="1"/>
</dbReference>
<name>A0A132PTC6_9MYCO</name>
<dbReference type="EMBL" id="LGTW01000002">
    <property type="protein sequence ID" value="KWX25302.1"/>
    <property type="molecule type" value="Genomic_DNA"/>
</dbReference>
<comment type="caution">
    <text evidence="3">The sequence shown here is derived from an EMBL/GenBank/DDBJ whole genome shotgun (WGS) entry which is preliminary data.</text>
</comment>
<dbReference type="PATRIC" id="fig|59750.3.peg.2506"/>
<evidence type="ECO:0000259" key="2">
    <source>
        <dbReference type="Pfam" id="PF03713"/>
    </source>
</evidence>
<dbReference type="PANTHER" id="PTHR36933">
    <property type="entry name" value="SLL0788 PROTEIN"/>
    <property type="match status" value="1"/>
</dbReference>
<dbReference type="Pfam" id="PF03713">
    <property type="entry name" value="DUF305"/>
    <property type="match status" value="1"/>
</dbReference>
<evidence type="ECO:0000313" key="3">
    <source>
        <dbReference type="EMBL" id="KWX25302.1"/>
    </source>
</evidence>
<dbReference type="Proteomes" id="UP000070612">
    <property type="component" value="Unassembled WGS sequence"/>
</dbReference>
<evidence type="ECO:0000313" key="4">
    <source>
        <dbReference type="Proteomes" id="UP000070612"/>
    </source>
</evidence>
<keyword evidence="4" id="KW-1185">Reference proteome</keyword>
<feature type="chain" id="PRO_5038420011" description="DUF305 domain-containing protein" evidence="1">
    <location>
        <begin position="22"/>
        <end position="208"/>
    </location>
</feature>
<sequence length="208" mass="22594">MRLKRMLRTAITLLLATALGAAMCAAVIERDPASPPPVLTPLEIGFAQDMTAHHQQAVTMTDMLAVDASPQVRALAEQIRFTQLAEIGQMTGWLQLADAAPAATQPMAWMTEPHSAAHHDGADHSTGMPGMATRDELARLQHATGRDNETLFLQLMTRHHQGGITMAAYAFQHAANDAVRRAATIMVSEQTDEIQIMGVMLDPVRTPR</sequence>
<proteinExistence type="predicted"/>
<feature type="domain" description="DUF305" evidence="2">
    <location>
        <begin position="43"/>
        <end position="200"/>
    </location>
</feature>